<proteinExistence type="evidence at transcript level"/>
<protein>
    <recommendedName>
        <fullName evidence="3">C3H1-type domain-containing protein</fullName>
    </recommendedName>
</protein>
<evidence type="ECO:0000256" key="1">
    <source>
        <dbReference type="SAM" id="MobiDB-lite"/>
    </source>
</evidence>
<dbReference type="EMBL" id="EF133896">
    <property type="protein sequence ID" value="ABO47901.1"/>
    <property type="molecule type" value="mRNA"/>
</dbReference>
<organism evidence="2">
    <name type="scientific">Alexandrium fundyense</name>
    <name type="common">Dinoflagellate</name>
    <dbReference type="NCBI Taxonomy" id="2932"/>
    <lineage>
        <taxon>Eukaryota</taxon>
        <taxon>Sar</taxon>
        <taxon>Alveolata</taxon>
        <taxon>Dinophyceae</taxon>
        <taxon>Gonyaulacales</taxon>
        <taxon>Pyrocystaceae</taxon>
        <taxon>Alexandrium</taxon>
    </lineage>
</organism>
<feature type="compositionally biased region" description="Low complexity" evidence="1">
    <location>
        <begin position="38"/>
        <end position="53"/>
    </location>
</feature>
<name>A4UHE3_ALEFU</name>
<feature type="region of interest" description="Disordered" evidence="1">
    <location>
        <begin position="36"/>
        <end position="66"/>
    </location>
</feature>
<feature type="region of interest" description="Disordered" evidence="1">
    <location>
        <begin position="204"/>
        <end position="226"/>
    </location>
</feature>
<sequence>MSMAGAASSVQPLGTAPSVLSVAGPTHIVYGSVERLGESSSGTSGLSETSHGSVNKKRTRSLPLPLRSNRQDIVYVNSSSSASSLRGEAAPTHSAEPVEHSIPELAENSASQGKSISLQAAEVPSPVEPASAAAAEAQGLPSPGSAAHDLGKCKPCLFLVESIGCISGEGCSFCHFPHNRRTMPRPSKGKRDRFRKYLEKIEVKPKTTTDQGQGGTSAQPSMLVTL</sequence>
<feature type="compositionally biased region" description="Low complexity" evidence="1">
    <location>
        <begin position="121"/>
        <end position="137"/>
    </location>
</feature>
<feature type="region of interest" description="Disordered" evidence="1">
    <location>
        <begin position="121"/>
        <end position="146"/>
    </location>
</feature>
<feature type="compositionally biased region" description="Polar residues" evidence="1">
    <location>
        <begin position="208"/>
        <end position="226"/>
    </location>
</feature>
<evidence type="ECO:0000313" key="2">
    <source>
        <dbReference type="EMBL" id="ABO47901.1"/>
    </source>
</evidence>
<evidence type="ECO:0008006" key="3">
    <source>
        <dbReference type="Google" id="ProtNLM"/>
    </source>
</evidence>
<accession>A4UHE3</accession>
<dbReference type="AlphaFoldDB" id="A4UHE3"/>
<reference evidence="2" key="1">
    <citation type="journal article" date="2007" name="Proc. Natl. Acad. Sci. U.S.A.">
        <title>Spliced leader RNA trans-splicing in dinoflagellates.</title>
        <authorList>
            <person name="Zhang H."/>
            <person name="Hou Y."/>
            <person name="Miranda L."/>
            <person name="Campbell D.A."/>
            <person name="Sturm N.R."/>
            <person name="Gaasterland T."/>
            <person name="Lin S."/>
        </authorList>
    </citation>
    <scope>NUCLEOTIDE SEQUENCE</scope>
    <source>
        <strain evidence="2">GT-CA28</strain>
    </source>
</reference>